<dbReference type="Gene3D" id="3.40.50.20">
    <property type="match status" value="1"/>
</dbReference>
<evidence type="ECO:0000313" key="3">
    <source>
        <dbReference type="Proteomes" id="UP000291343"/>
    </source>
</evidence>
<gene>
    <name evidence="2" type="ORF">LSTR_LSTR004279</name>
</gene>
<feature type="region of interest" description="Disordered" evidence="1">
    <location>
        <begin position="1"/>
        <end position="47"/>
    </location>
</feature>
<evidence type="ECO:0000256" key="1">
    <source>
        <dbReference type="SAM" id="MobiDB-lite"/>
    </source>
</evidence>
<comment type="caution">
    <text evidence="2">The sequence shown here is derived from an EMBL/GenBank/DDBJ whole genome shotgun (WGS) entry which is preliminary data.</text>
</comment>
<reference evidence="2 3" key="1">
    <citation type="journal article" date="2017" name="Gigascience">
        <title>Genome sequence of the small brown planthopper, Laodelphax striatellus.</title>
        <authorList>
            <person name="Zhu J."/>
            <person name="Jiang F."/>
            <person name="Wang X."/>
            <person name="Yang P."/>
            <person name="Bao Y."/>
            <person name="Zhao W."/>
            <person name="Wang W."/>
            <person name="Lu H."/>
            <person name="Wang Q."/>
            <person name="Cui N."/>
            <person name="Li J."/>
            <person name="Chen X."/>
            <person name="Luo L."/>
            <person name="Yu J."/>
            <person name="Kang L."/>
            <person name="Cui F."/>
        </authorList>
    </citation>
    <scope>NUCLEOTIDE SEQUENCE [LARGE SCALE GENOMIC DNA]</scope>
    <source>
        <strain evidence="2">Lst14</strain>
    </source>
</reference>
<dbReference type="EMBL" id="QKKF02035739">
    <property type="protein sequence ID" value="RZF32888.1"/>
    <property type="molecule type" value="Genomic_DNA"/>
</dbReference>
<dbReference type="AlphaFoldDB" id="A0A482WHG5"/>
<keyword evidence="3" id="KW-1185">Reference proteome</keyword>
<evidence type="ECO:0000313" key="2">
    <source>
        <dbReference type="EMBL" id="RZF32888.1"/>
    </source>
</evidence>
<accession>A0A482WHG5</accession>
<organism evidence="2 3">
    <name type="scientific">Laodelphax striatellus</name>
    <name type="common">Small brown planthopper</name>
    <name type="synonym">Delphax striatella</name>
    <dbReference type="NCBI Taxonomy" id="195883"/>
    <lineage>
        <taxon>Eukaryota</taxon>
        <taxon>Metazoa</taxon>
        <taxon>Ecdysozoa</taxon>
        <taxon>Arthropoda</taxon>
        <taxon>Hexapoda</taxon>
        <taxon>Insecta</taxon>
        <taxon>Pterygota</taxon>
        <taxon>Neoptera</taxon>
        <taxon>Paraneoptera</taxon>
        <taxon>Hemiptera</taxon>
        <taxon>Auchenorrhyncha</taxon>
        <taxon>Fulgoroidea</taxon>
        <taxon>Delphacidae</taxon>
        <taxon>Criomorphinae</taxon>
        <taxon>Laodelphax</taxon>
    </lineage>
</organism>
<protein>
    <submittedName>
        <fullName evidence="2">Uncharacterized protein</fullName>
    </submittedName>
</protein>
<dbReference type="SMR" id="A0A482WHG5"/>
<name>A0A482WHG5_LAOST</name>
<sequence length="557" mass="63114">MPAMPACTEESVGPLWSSQNGCIHRPKSVSPPSPASSVTSGPVSPPFRLDRSLSLGSIGRPSSPEQRPEPQLGLLARLIGWYPSFILHFARNLIATVIYLAWSQFFLLGPTLWLTTSLWMVTKCLSIPLAILKWILTVLHTPASERYRKKRTVMISCGSTVQALHLARNFYSAGFRVVVFELEGLFGLARYSTAVNKFYTVPRPSGDRSEAYLSAVVSIAEKEKVSYYVPVSITSTAYFDAQVKPRLELMGCTVFCPGLKEVCVLDDVYELMRRCQSEGMATPMHYPIFSKDDIARLYEKGTLKAGVHMMVNVGTLGCRDRVKLEVPNDRRKFRLTHSVNHQRPWIIVRDYPGDHYVTCTTVKESQVVANVTCRVEPHGGLTPVVRNEIDIWLQQFFNKLRFLRPVTGHLGFRFAESTISGSIVPLGCRVGVSLPYICHTSDHTRILCKPCRHFNSHNVQRPLVNESGRYWMHEVVINTLKSPGPESIGRLFGTLLDKREVLFVYWDPLPYCAYYHLQLPLSNVMRFLRGRRVEHNKMNHARFNRAFSIPVYSLPSH</sequence>
<proteinExistence type="predicted"/>
<dbReference type="Proteomes" id="UP000291343">
    <property type="component" value="Unassembled WGS sequence"/>
</dbReference>
<dbReference type="InParanoid" id="A0A482WHG5"/>
<dbReference type="OrthoDB" id="186626at2759"/>